<evidence type="ECO:0000313" key="3">
    <source>
        <dbReference type="Proteomes" id="UP001497516"/>
    </source>
</evidence>
<dbReference type="AlphaFoldDB" id="A0AAV2FN85"/>
<evidence type="ECO:0000256" key="1">
    <source>
        <dbReference type="SAM" id="MobiDB-lite"/>
    </source>
</evidence>
<proteinExistence type="predicted"/>
<protein>
    <submittedName>
        <fullName evidence="2">Uncharacterized protein</fullName>
    </submittedName>
</protein>
<name>A0AAV2FN85_9ROSI</name>
<organism evidence="2 3">
    <name type="scientific">Linum trigynum</name>
    <dbReference type="NCBI Taxonomy" id="586398"/>
    <lineage>
        <taxon>Eukaryota</taxon>
        <taxon>Viridiplantae</taxon>
        <taxon>Streptophyta</taxon>
        <taxon>Embryophyta</taxon>
        <taxon>Tracheophyta</taxon>
        <taxon>Spermatophyta</taxon>
        <taxon>Magnoliopsida</taxon>
        <taxon>eudicotyledons</taxon>
        <taxon>Gunneridae</taxon>
        <taxon>Pentapetalae</taxon>
        <taxon>rosids</taxon>
        <taxon>fabids</taxon>
        <taxon>Malpighiales</taxon>
        <taxon>Linaceae</taxon>
        <taxon>Linum</taxon>
    </lineage>
</organism>
<dbReference type="Proteomes" id="UP001497516">
    <property type="component" value="Chromosome 7"/>
</dbReference>
<dbReference type="EMBL" id="OZ034820">
    <property type="protein sequence ID" value="CAL1399427.1"/>
    <property type="molecule type" value="Genomic_DNA"/>
</dbReference>
<gene>
    <name evidence="2" type="ORF">LTRI10_LOCUS39614</name>
</gene>
<sequence>MVYVSSKRLEEGEHDSLEVGEALVSAESAADNVREVGTDDDEEEADNNKLELGICELERVVNPSAEVVFS</sequence>
<accession>A0AAV2FN85</accession>
<feature type="region of interest" description="Disordered" evidence="1">
    <location>
        <begin position="28"/>
        <end position="47"/>
    </location>
</feature>
<evidence type="ECO:0000313" key="2">
    <source>
        <dbReference type="EMBL" id="CAL1399427.1"/>
    </source>
</evidence>
<keyword evidence="3" id="KW-1185">Reference proteome</keyword>
<reference evidence="2 3" key="1">
    <citation type="submission" date="2024-04" db="EMBL/GenBank/DDBJ databases">
        <authorList>
            <person name="Fracassetti M."/>
        </authorList>
    </citation>
    <scope>NUCLEOTIDE SEQUENCE [LARGE SCALE GENOMIC DNA]</scope>
</reference>